<keyword evidence="3" id="KW-1185">Reference proteome</keyword>
<feature type="transmembrane region" description="Helical" evidence="1">
    <location>
        <begin position="256"/>
        <end position="279"/>
    </location>
</feature>
<dbReference type="InParanoid" id="Q9TXQ3"/>
<keyword evidence="1" id="KW-0472">Membrane</keyword>
<evidence type="ECO:0000256" key="1">
    <source>
        <dbReference type="SAM" id="Phobius"/>
    </source>
</evidence>
<dbReference type="PaxDb" id="6239-T27A1.7"/>
<dbReference type="PANTHER" id="PTHR22941:SF51">
    <property type="entry name" value="SERPENTINE RECEPTOR, CLASS H-RELATED"/>
    <property type="match status" value="1"/>
</dbReference>
<dbReference type="InterPro" id="IPR019422">
    <property type="entry name" value="7TM_GPCR_serpentine_rcpt_Srh"/>
</dbReference>
<feature type="transmembrane region" description="Helical" evidence="1">
    <location>
        <begin position="291"/>
        <end position="313"/>
    </location>
</feature>
<dbReference type="UCSC" id="T27A1.7">
    <property type="organism name" value="c. elegans"/>
</dbReference>
<protein>
    <submittedName>
        <fullName evidence="2">Serpentine Receptor, class H</fullName>
    </submittedName>
</protein>
<feature type="transmembrane region" description="Helical" evidence="1">
    <location>
        <begin position="64"/>
        <end position="88"/>
    </location>
</feature>
<feature type="transmembrane region" description="Helical" evidence="1">
    <location>
        <begin position="210"/>
        <end position="236"/>
    </location>
</feature>
<proteinExistence type="predicted"/>
<dbReference type="Pfam" id="PF10318">
    <property type="entry name" value="7TM_GPCR_Srh"/>
    <property type="match status" value="1"/>
</dbReference>
<keyword evidence="2" id="KW-0675">Receptor</keyword>
<reference evidence="2 3" key="1">
    <citation type="journal article" date="1998" name="Science">
        <title>Genome sequence of the nematode C. elegans: a platform for investigating biology.</title>
        <authorList>
            <consortium name="The C. elegans sequencing consortium"/>
            <person name="Sulson J.E."/>
            <person name="Waterston R."/>
        </authorList>
    </citation>
    <scope>NUCLEOTIDE SEQUENCE [LARGE SCALE GENOMIC DNA]</scope>
    <source>
        <strain evidence="2 3">Bristol N2</strain>
    </source>
</reference>
<feature type="transmembrane region" description="Helical" evidence="1">
    <location>
        <begin position="108"/>
        <end position="130"/>
    </location>
</feature>
<dbReference type="AlphaFoldDB" id="Q9TXQ3"/>
<dbReference type="FunCoup" id="Q9TXQ3">
    <property type="interactions" value="89"/>
</dbReference>
<keyword evidence="1" id="KW-0812">Transmembrane</keyword>
<accession>Q9TXQ3</accession>
<dbReference type="RefSeq" id="NP_493749.2">
    <property type="nucleotide sequence ID" value="NM_061348.3"/>
</dbReference>
<dbReference type="SMR" id="Q9TXQ3"/>
<dbReference type="Bgee" id="WBGene00005512">
    <property type="expression patterns" value="Expressed in embryo"/>
</dbReference>
<dbReference type="WormBase" id="T27A1.7">
    <property type="protein sequence ID" value="CE38110"/>
    <property type="gene ID" value="WBGene00005512"/>
    <property type="gene designation" value="srh-105"/>
</dbReference>
<organism evidence="2 3">
    <name type="scientific">Caenorhabditis elegans</name>
    <dbReference type="NCBI Taxonomy" id="6239"/>
    <lineage>
        <taxon>Eukaryota</taxon>
        <taxon>Metazoa</taxon>
        <taxon>Ecdysozoa</taxon>
        <taxon>Nematoda</taxon>
        <taxon>Chromadorea</taxon>
        <taxon>Rhabditida</taxon>
        <taxon>Rhabditina</taxon>
        <taxon>Rhabditomorpha</taxon>
        <taxon>Rhabditoidea</taxon>
        <taxon>Rhabditidae</taxon>
        <taxon>Peloderinae</taxon>
        <taxon>Caenorhabditis</taxon>
    </lineage>
</organism>
<evidence type="ECO:0000313" key="4">
    <source>
        <dbReference type="WormBase" id="T27A1.7"/>
    </source>
</evidence>
<name>Q9TXQ3_CAEEL</name>
<dbReference type="KEGG" id="cel:CELE_T27A1.7"/>
<dbReference type="eggNOG" id="ENOG502TFHX">
    <property type="taxonomic scope" value="Eukaryota"/>
</dbReference>
<dbReference type="GeneID" id="188964"/>
<keyword evidence="1" id="KW-1133">Transmembrane helix</keyword>
<dbReference type="Proteomes" id="UP000001940">
    <property type="component" value="Chromosome II"/>
</dbReference>
<dbReference type="EMBL" id="BX284602">
    <property type="protein sequence ID" value="CCD73631.1"/>
    <property type="molecule type" value="Genomic_DNA"/>
</dbReference>
<feature type="transmembrane region" description="Helical" evidence="1">
    <location>
        <begin position="29"/>
        <end position="52"/>
    </location>
</feature>
<evidence type="ECO:0000313" key="2">
    <source>
        <dbReference type="EMBL" id="CCD73631.1"/>
    </source>
</evidence>
<evidence type="ECO:0000313" key="3">
    <source>
        <dbReference type="Proteomes" id="UP000001940"/>
    </source>
</evidence>
<feature type="transmembrane region" description="Helical" evidence="1">
    <location>
        <begin position="151"/>
        <end position="171"/>
    </location>
</feature>
<dbReference type="PhylomeDB" id="Q9TXQ3"/>
<dbReference type="PANTHER" id="PTHR22941">
    <property type="entry name" value="SERPENTINE RECEPTOR"/>
    <property type="match status" value="1"/>
</dbReference>
<dbReference type="InterPro" id="IPR053220">
    <property type="entry name" value="Nematode_rcpt-like_serp_H"/>
</dbReference>
<sequence length="342" mass="38936">MPTPLEEYYATNYSKCNITYTYLASWQGIAYPSHIAQVFSLPFQILAFYLIIFQTPVKMKQMQWSLFLNHLFCAFTDLFLCTLSTPYIFGPIMAIAGVGVLSWLGIPFVYQGVFGGFIVTGFVGSYVRLFECRSSSIQGNRFRISRRSTRLLYYTFLLIPYYAAFIVIVLVGESSNSAKLKTLSHYPCPTREFFILPVFILLVNGGSESLYILMTAVMALIATVNILIHVICLVYYLYVVPPRTLSKETRQNQRVFLVAVVLQTSVPLMLIIVPGMAVVLPLLAGYYRQEWINLAVNVMAFHGLGESIAIVLVHKPYRHVVRERLRKRTIRNRVIGRSIESN</sequence>
<dbReference type="AGR" id="WB:WBGene00005512"/>
<gene>
    <name evidence="2 4" type="primary">srh-105</name>
    <name evidence="2" type="ORF">CELE_T27A1.7</name>
    <name evidence="4" type="ORF">T27A1.7</name>
</gene>
<dbReference type="HOGENOM" id="CLU_042960_0_0_1"/>
<dbReference type="CTD" id="188964"/>